<evidence type="ECO:0000256" key="3">
    <source>
        <dbReference type="ARBA" id="ARBA00005464"/>
    </source>
</evidence>
<keyword evidence="7" id="KW-0143">Chaperone</keyword>
<evidence type="ECO:0000256" key="6">
    <source>
        <dbReference type="ARBA" id="ARBA00023110"/>
    </source>
</evidence>
<comment type="caution">
    <text evidence="13">The sequence shown here is derived from an EMBL/GenBank/DDBJ whole genome shotgun (WGS) entry which is preliminary data.</text>
</comment>
<evidence type="ECO:0000313" key="14">
    <source>
        <dbReference type="Proteomes" id="UP000218775"/>
    </source>
</evidence>
<dbReference type="Gene3D" id="3.10.50.40">
    <property type="match status" value="1"/>
</dbReference>
<dbReference type="EC" id="5.2.1.8" evidence="4"/>
<dbReference type="Pfam" id="PF05698">
    <property type="entry name" value="Trigger_C"/>
    <property type="match status" value="1"/>
</dbReference>
<evidence type="ECO:0000256" key="10">
    <source>
        <dbReference type="SAM" id="MobiDB-lite"/>
    </source>
</evidence>
<evidence type="ECO:0000256" key="7">
    <source>
        <dbReference type="ARBA" id="ARBA00023186"/>
    </source>
</evidence>
<dbReference type="GO" id="GO:0015031">
    <property type="term" value="P:protein transport"/>
    <property type="evidence" value="ECO:0007669"/>
    <property type="project" value="InterPro"/>
</dbReference>
<gene>
    <name evidence="13" type="primary">tig</name>
    <name evidence="13" type="ORF">COB21_03000</name>
</gene>
<dbReference type="InterPro" id="IPR037041">
    <property type="entry name" value="Trigger_fac_C_sf"/>
</dbReference>
<keyword evidence="8" id="KW-0413">Isomerase</keyword>
<comment type="subcellular location">
    <subcellularLocation>
        <location evidence="2">Cytoplasm</location>
    </subcellularLocation>
</comment>
<evidence type="ECO:0000256" key="2">
    <source>
        <dbReference type="ARBA" id="ARBA00004496"/>
    </source>
</evidence>
<dbReference type="InterPro" id="IPR008880">
    <property type="entry name" value="Trigger_fac_C"/>
</dbReference>
<evidence type="ECO:0000256" key="8">
    <source>
        <dbReference type="ARBA" id="ARBA00023235"/>
    </source>
</evidence>
<evidence type="ECO:0000313" key="13">
    <source>
        <dbReference type="EMBL" id="PCI77495.1"/>
    </source>
</evidence>
<dbReference type="InterPro" id="IPR046357">
    <property type="entry name" value="PPIase_dom_sf"/>
</dbReference>
<feature type="domain" description="Trigger factor C-terminal" evidence="12">
    <location>
        <begin position="275"/>
        <end position="384"/>
    </location>
</feature>
<dbReference type="InterPro" id="IPR036611">
    <property type="entry name" value="Trigger_fac_ribosome-bd_sf"/>
</dbReference>
<keyword evidence="6" id="KW-0697">Rotamase</keyword>
<comment type="catalytic activity">
    <reaction evidence="1">
        <text>[protein]-peptidylproline (omega=180) = [protein]-peptidylproline (omega=0)</text>
        <dbReference type="Rhea" id="RHEA:16237"/>
        <dbReference type="Rhea" id="RHEA-COMP:10747"/>
        <dbReference type="Rhea" id="RHEA-COMP:10748"/>
        <dbReference type="ChEBI" id="CHEBI:83833"/>
        <dbReference type="ChEBI" id="CHEBI:83834"/>
        <dbReference type="EC" id="5.2.1.8"/>
    </reaction>
</comment>
<evidence type="ECO:0000259" key="11">
    <source>
        <dbReference type="Pfam" id="PF05697"/>
    </source>
</evidence>
<sequence length="486" mass="54406">MKKESPIQGTGVKFTVNEKEHCQVEYQVKADVSLIKKAKQDAIKVLAKSISLPGFRKGKAPATLIEKKFASELVDQWKKSLADSAFQLCQTEPKAKALYHDTQISFDLDSISEDKEAEIRFVFETLPTVPKLDTSAIELVKVPGHTVGEASVNATIEDLRQYFVTHQDIEGRGVEPGDMVTINVDILENEPAERALSDARFEVKQEKMALWMFDLIVGMKKGESKEGISRVDKDASEAEKKSMPPKKVKVSLLSVQQANLPELNDTFAEKLGCKTMKEMKTNLTNLLQKQADEKVQDEYRKQINDQVLEHFKFDLPKSMVAKEVQFRIKQLMEDTHQKKRLSAMKADERKKTIGEVEEQGEKAIRLFFISQKIIQEQKIKVSPSGLQINPSSPLEALFAPNPYQSGSVKENAKQQESIAMSKLLLKKAEDFLIENAKFVEKKKSAPAAKKKVAAKTKDSDDTAKAATKKAAPKTTKKAAPKTKKPS</sequence>
<evidence type="ECO:0000256" key="1">
    <source>
        <dbReference type="ARBA" id="ARBA00000971"/>
    </source>
</evidence>
<dbReference type="PIRSF" id="PIRSF003095">
    <property type="entry name" value="Trigger_factor"/>
    <property type="match status" value="1"/>
</dbReference>
<protein>
    <recommendedName>
        <fullName evidence="5">Trigger factor</fullName>
        <ecNumber evidence="4">5.2.1.8</ecNumber>
    </recommendedName>
    <alternativeName>
        <fullName evidence="9">PPIase</fullName>
    </alternativeName>
</protein>
<reference evidence="14" key="1">
    <citation type="submission" date="2017-08" db="EMBL/GenBank/DDBJ databases">
        <title>A dynamic microbial community with high functional redundancy inhabits the cold, oxic subseafloor aquifer.</title>
        <authorList>
            <person name="Tully B.J."/>
            <person name="Wheat C.G."/>
            <person name="Glazer B.T."/>
            <person name="Huber J.A."/>
        </authorList>
    </citation>
    <scope>NUCLEOTIDE SEQUENCE [LARGE SCALE GENOMIC DNA]</scope>
</reference>
<accession>A0A2A4X621</accession>
<dbReference type="NCBIfam" id="TIGR00115">
    <property type="entry name" value="tig"/>
    <property type="match status" value="1"/>
</dbReference>
<name>A0A2A4X621_UNCAE</name>
<dbReference type="SUPFAM" id="SSF109998">
    <property type="entry name" value="Triger factor/SurA peptide-binding domain-like"/>
    <property type="match status" value="1"/>
</dbReference>
<dbReference type="GO" id="GO:0005737">
    <property type="term" value="C:cytoplasm"/>
    <property type="evidence" value="ECO:0007669"/>
    <property type="project" value="UniProtKB-SubCell"/>
</dbReference>
<proteinExistence type="inferred from homology"/>
<dbReference type="InterPro" id="IPR005215">
    <property type="entry name" value="Trig_fac"/>
</dbReference>
<dbReference type="GO" id="GO:0006457">
    <property type="term" value="P:protein folding"/>
    <property type="evidence" value="ECO:0007669"/>
    <property type="project" value="InterPro"/>
</dbReference>
<dbReference type="Gene3D" id="3.30.70.1050">
    <property type="entry name" value="Trigger factor ribosome-binding domain"/>
    <property type="match status" value="1"/>
</dbReference>
<dbReference type="SUPFAM" id="SSF102735">
    <property type="entry name" value="Trigger factor ribosome-binding domain"/>
    <property type="match status" value="1"/>
</dbReference>
<feature type="region of interest" description="Disordered" evidence="10">
    <location>
        <begin position="442"/>
        <end position="486"/>
    </location>
</feature>
<comment type="similarity">
    <text evidence="3">Belongs to the FKBP-type PPIase family. Tig subfamily.</text>
</comment>
<dbReference type="AlphaFoldDB" id="A0A2A4X621"/>
<feature type="domain" description="Trigger factor ribosome-binding bacterial" evidence="11">
    <location>
        <begin position="13"/>
        <end position="159"/>
    </location>
</feature>
<dbReference type="GO" id="GO:0003755">
    <property type="term" value="F:peptidyl-prolyl cis-trans isomerase activity"/>
    <property type="evidence" value="ECO:0007669"/>
    <property type="project" value="UniProtKB-KW"/>
</dbReference>
<evidence type="ECO:0000256" key="9">
    <source>
        <dbReference type="ARBA" id="ARBA00029986"/>
    </source>
</evidence>
<feature type="compositionally biased region" description="Basic residues" evidence="10">
    <location>
        <begin position="466"/>
        <end position="486"/>
    </location>
</feature>
<evidence type="ECO:0000256" key="4">
    <source>
        <dbReference type="ARBA" id="ARBA00013194"/>
    </source>
</evidence>
<organism evidence="13 14">
    <name type="scientific">Aerophobetes bacterium</name>
    <dbReference type="NCBI Taxonomy" id="2030807"/>
    <lineage>
        <taxon>Bacteria</taxon>
        <taxon>Candidatus Aerophobota</taxon>
    </lineage>
</organism>
<dbReference type="InterPro" id="IPR008881">
    <property type="entry name" value="Trigger_fac_ribosome-bd_bac"/>
</dbReference>
<evidence type="ECO:0000256" key="5">
    <source>
        <dbReference type="ARBA" id="ARBA00016902"/>
    </source>
</evidence>
<dbReference type="Proteomes" id="UP000218775">
    <property type="component" value="Unassembled WGS sequence"/>
</dbReference>
<dbReference type="InterPro" id="IPR027304">
    <property type="entry name" value="Trigger_fact/SurA_dom_sf"/>
</dbReference>
<dbReference type="Pfam" id="PF05697">
    <property type="entry name" value="Trigger_N"/>
    <property type="match status" value="1"/>
</dbReference>
<dbReference type="Gene3D" id="1.10.3120.10">
    <property type="entry name" value="Trigger factor, C-terminal domain"/>
    <property type="match status" value="1"/>
</dbReference>
<evidence type="ECO:0000259" key="12">
    <source>
        <dbReference type="Pfam" id="PF05698"/>
    </source>
</evidence>
<dbReference type="EMBL" id="NVUK01000016">
    <property type="protein sequence ID" value="PCI77495.1"/>
    <property type="molecule type" value="Genomic_DNA"/>
</dbReference>